<dbReference type="AlphaFoldDB" id="A0A7K2IS87"/>
<gene>
    <name evidence="2" type="ORF">GTW20_10775</name>
</gene>
<feature type="compositionally biased region" description="Low complexity" evidence="1">
    <location>
        <begin position="44"/>
        <end position="63"/>
    </location>
</feature>
<evidence type="ECO:0000313" key="2">
    <source>
        <dbReference type="EMBL" id="MYR32746.1"/>
    </source>
</evidence>
<dbReference type="EMBL" id="WWHY01000001">
    <property type="protein sequence ID" value="MYR32746.1"/>
    <property type="molecule type" value="Genomic_DNA"/>
</dbReference>
<feature type="region of interest" description="Disordered" evidence="1">
    <location>
        <begin position="32"/>
        <end position="63"/>
    </location>
</feature>
<accession>A0A7K2IS87</accession>
<name>A0A7K2IS87_9ACTN</name>
<protein>
    <recommendedName>
        <fullName evidence="4">Lipoprotein</fullName>
    </recommendedName>
</protein>
<comment type="caution">
    <text evidence="2">The sequence shown here is derived from an EMBL/GenBank/DDBJ whole genome shotgun (WGS) entry which is preliminary data.</text>
</comment>
<dbReference type="PROSITE" id="PS51257">
    <property type="entry name" value="PROKAR_LIPOPROTEIN"/>
    <property type="match status" value="1"/>
</dbReference>
<organism evidence="2 3">
    <name type="scientific">Nocardiopsis alba</name>
    <dbReference type="NCBI Taxonomy" id="53437"/>
    <lineage>
        <taxon>Bacteria</taxon>
        <taxon>Bacillati</taxon>
        <taxon>Actinomycetota</taxon>
        <taxon>Actinomycetes</taxon>
        <taxon>Streptosporangiales</taxon>
        <taxon>Nocardiopsidaceae</taxon>
        <taxon>Nocardiopsis</taxon>
    </lineage>
</organism>
<dbReference type="Proteomes" id="UP000467124">
    <property type="component" value="Unassembled WGS sequence"/>
</dbReference>
<evidence type="ECO:0000313" key="3">
    <source>
        <dbReference type="Proteomes" id="UP000467124"/>
    </source>
</evidence>
<reference evidence="2 3" key="1">
    <citation type="journal article" date="2019" name="Nat. Commun.">
        <title>The antimicrobial potential of Streptomyces from insect microbiomes.</title>
        <authorList>
            <person name="Chevrette M.G."/>
            <person name="Carlson C.M."/>
            <person name="Ortega H.E."/>
            <person name="Thomas C."/>
            <person name="Ananiev G.E."/>
            <person name="Barns K.J."/>
            <person name="Book A.J."/>
            <person name="Cagnazzo J."/>
            <person name="Carlos C."/>
            <person name="Flanigan W."/>
            <person name="Grubbs K.J."/>
            <person name="Horn H.A."/>
            <person name="Hoffmann F.M."/>
            <person name="Klassen J.L."/>
            <person name="Knack J.J."/>
            <person name="Lewin G.R."/>
            <person name="McDonald B.R."/>
            <person name="Muller L."/>
            <person name="Melo W.G.P."/>
            <person name="Pinto-Tomas A.A."/>
            <person name="Schmitz A."/>
            <person name="Wendt-Pienkowski E."/>
            <person name="Wildman S."/>
            <person name="Zhao M."/>
            <person name="Zhang F."/>
            <person name="Bugni T.S."/>
            <person name="Andes D.R."/>
            <person name="Pupo M.T."/>
            <person name="Currie C.R."/>
        </authorList>
    </citation>
    <scope>NUCLEOTIDE SEQUENCE [LARGE SCALE GENOMIC DNA]</scope>
    <source>
        <strain evidence="2 3">SID5840</strain>
    </source>
</reference>
<evidence type="ECO:0000256" key="1">
    <source>
        <dbReference type="SAM" id="MobiDB-lite"/>
    </source>
</evidence>
<sequence>MKTHRHLPSALLVTVGAGLLLTGCTFPPLSPAQIDGSPTAEPVESSLEAEATSSATTPEASEAGEVVWLVPHSTEWTTTYDAEQDLYRSTLDGTGCDVMHSRTTGVARAGEEGHEPIDTVDRLLTTVAEQTGDTPVEEPTEPLSLMAESGETFDFETRLATFDSDGENRTVRAAAQWFDDTELLVSASCPSDEWEENGFLITMFLGVTSIDGV</sequence>
<dbReference type="RefSeq" id="WP_161110881.1">
    <property type="nucleotide sequence ID" value="NZ_WWHY01000001.1"/>
</dbReference>
<evidence type="ECO:0008006" key="4">
    <source>
        <dbReference type="Google" id="ProtNLM"/>
    </source>
</evidence>
<proteinExistence type="predicted"/>